<dbReference type="Pfam" id="PF15005">
    <property type="entry name" value="IZUMO"/>
    <property type="match status" value="1"/>
</dbReference>
<dbReference type="PANTHER" id="PTHR35540:SF1">
    <property type="entry name" value="IZUMO SPERM-EGG FUSION PROTEIN 1"/>
    <property type="match status" value="1"/>
</dbReference>
<gene>
    <name evidence="5" type="ORF">MONAX_5E020906</name>
</gene>
<evidence type="ECO:0000313" key="6">
    <source>
        <dbReference type="Proteomes" id="UP000335636"/>
    </source>
</evidence>
<dbReference type="PANTHER" id="PTHR35540">
    <property type="entry name" value="IZUMO SPERM-EGG FUSION PROTEIN 1"/>
    <property type="match status" value="1"/>
</dbReference>
<comment type="caution">
    <text evidence="5">The sequence shown here is derived from an EMBL/GenBank/DDBJ whole genome shotgun (WGS) entry which is preliminary data.</text>
</comment>
<comment type="similarity">
    <text evidence="1">Belongs to the Izumo family.</text>
</comment>
<keyword evidence="6" id="KW-1185">Reference proteome</keyword>
<dbReference type="InterPro" id="IPR029389">
    <property type="entry name" value="IZUMO"/>
</dbReference>
<protein>
    <submittedName>
        <fullName evidence="5">Uncharacterized protein</fullName>
    </submittedName>
</protein>
<dbReference type="GO" id="GO:0005102">
    <property type="term" value="F:signaling receptor binding"/>
    <property type="evidence" value="ECO:0007669"/>
    <property type="project" value="InterPro"/>
</dbReference>
<feature type="region of interest" description="Disordered" evidence="3">
    <location>
        <begin position="470"/>
        <end position="495"/>
    </location>
</feature>
<evidence type="ECO:0000256" key="2">
    <source>
        <dbReference type="ARBA" id="ARBA00022729"/>
    </source>
</evidence>
<evidence type="ECO:0000313" key="5">
    <source>
        <dbReference type="EMBL" id="VTJ66697.1"/>
    </source>
</evidence>
<keyword evidence="4" id="KW-1133">Transmembrane helix</keyword>
<feature type="region of interest" description="Disordered" evidence="3">
    <location>
        <begin position="210"/>
        <end position="241"/>
    </location>
</feature>
<dbReference type="InterPro" id="IPR032700">
    <property type="entry name" value="IZUMO1"/>
</dbReference>
<keyword evidence="4" id="KW-0812">Transmembrane</keyword>
<dbReference type="Proteomes" id="UP000335636">
    <property type="component" value="Unassembled WGS sequence"/>
</dbReference>
<feature type="transmembrane region" description="Helical" evidence="4">
    <location>
        <begin position="259"/>
        <end position="280"/>
    </location>
</feature>
<organism evidence="5 6">
    <name type="scientific">Marmota monax</name>
    <name type="common">Woodchuck</name>
    <dbReference type="NCBI Taxonomy" id="9995"/>
    <lineage>
        <taxon>Eukaryota</taxon>
        <taxon>Metazoa</taxon>
        <taxon>Chordata</taxon>
        <taxon>Craniata</taxon>
        <taxon>Vertebrata</taxon>
        <taxon>Euteleostomi</taxon>
        <taxon>Mammalia</taxon>
        <taxon>Eutheria</taxon>
        <taxon>Euarchontoglires</taxon>
        <taxon>Glires</taxon>
        <taxon>Rodentia</taxon>
        <taxon>Sciuromorpha</taxon>
        <taxon>Sciuridae</taxon>
        <taxon>Xerinae</taxon>
        <taxon>Marmotini</taxon>
        <taxon>Marmota</taxon>
    </lineage>
</organism>
<feature type="transmembrane region" description="Helical" evidence="4">
    <location>
        <begin position="516"/>
        <end position="534"/>
    </location>
</feature>
<dbReference type="AlphaFoldDB" id="A0A5E4BAC5"/>
<evidence type="ECO:0000256" key="4">
    <source>
        <dbReference type="SAM" id="Phobius"/>
    </source>
</evidence>
<dbReference type="GO" id="GO:0002080">
    <property type="term" value="C:acrosomal membrane"/>
    <property type="evidence" value="ECO:0007669"/>
    <property type="project" value="TreeGrafter"/>
</dbReference>
<dbReference type="GO" id="GO:0035036">
    <property type="term" value="P:sperm-egg recognition"/>
    <property type="evidence" value="ECO:0007669"/>
    <property type="project" value="InterPro"/>
</dbReference>
<reference evidence="5" key="1">
    <citation type="submission" date="2019-04" db="EMBL/GenBank/DDBJ databases">
        <authorList>
            <person name="Alioto T."/>
            <person name="Alioto T."/>
        </authorList>
    </citation>
    <scope>NUCLEOTIDE SEQUENCE [LARGE SCALE GENOMIC DNA]</scope>
</reference>
<feature type="transmembrane region" description="Helical" evidence="4">
    <location>
        <begin position="30"/>
        <end position="56"/>
    </location>
</feature>
<dbReference type="EMBL" id="CABDUW010000355">
    <property type="protein sequence ID" value="VTJ66697.1"/>
    <property type="molecule type" value="Genomic_DNA"/>
</dbReference>
<dbReference type="GO" id="GO:0007342">
    <property type="term" value="P:fusion of sperm to egg plasma membrane involved in single fertilization"/>
    <property type="evidence" value="ECO:0007669"/>
    <property type="project" value="InterPro"/>
</dbReference>
<keyword evidence="4" id="KW-0472">Membrane</keyword>
<proteinExistence type="inferred from homology"/>
<dbReference type="GO" id="GO:0005886">
    <property type="term" value="C:plasma membrane"/>
    <property type="evidence" value="ECO:0007669"/>
    <property type="project" value="TreeGrafter"/>
</dbReference>
<dbReference type="GO" id="GO:0086080">
    <property type="term" value="F:protein binding involved in heterotypic cell-cell adhesion"/>
    <property type="evidence" value="ECO:0007669"/>
    <property type="project" value="TreeGrafter"/>
</dbReference>
<name>A0A5E4BAC5_MARMO</name>
<accession>A0A5E4BAC5</accession>
<feature type="region of interest" description="Disordered" evidence="3">
    <location>
        <begin position="396"/>
        <end position="417"/>
    </location>
</feature>
<evidence type="ECO:0000256" key="3">
    <source>
        <dbReference type="SAM" id="MobiDB-lite"/>
    </source>
</evidence>
<keyword evidence="2" id="KW-0732">Signal</keyword>
<evidence type="ECO:0000256" key="1">
    <source>
        <dbReference type="ARBA" id="ARBA00009633"/>
    </source>
</evidence>
<sequence>MGFGFSLFRVIYSVERERTLLVFSLPSAQASMGLCFVLLLAALACCLIPASCCVTCEPSVMEAVKSLEKDYLPGHLEAKDREKVMDMVYNILKDFQDRPFMEGSYAGIIDKNSLEEVSRTLLKELKRITDSIMFQTLIWCQHCEQKVHACRKPINCGGEYGTRLEELVGEGWNHRRDSPESSECRQEAGKGLAQTKLRLFVLPPKIRHEKHKEKLEDTEGSPLDVNSERPTESTAASAHLEPITSLQRSQAQSMLQGRLFALLISFLILLVAALLLSAGAGSEAQAFLKGSGTNPGHQSQALWVLPNLQQGQAIWCIEGGWKHPIHFGKLPPLCACGTILPTKPRATGPSCLCHVSSHKVVHLPLAHLPSICPWFGLIAFLSGTLRDLSPVPVLNGQGSLGDESRKSDTGLLGPSGGRGGLRHWGGPQCRLDKVPWEVSTGWPGYWDGLAIIPALTIDCVSSLSVIPPNAREEKPGSHIETEEEGGNTPVIPDQPETIITTTTTHSSDTESRLQNILFWLLISFSIFLIVALILRRVTAENGGASYCPVLEQLAEPLRFPESWWELQRGGLT</sequence>
<feature type="compositionally biased region" description="Basic and acidic residues" evidence="3">
    <location>
        <begin position="470"/>
        <end position="480"/>
    </location>
</feature>